<accession>A0A6J7EMQ7</accession>
<dbReference type="SUPFAM" id="SSF55781">
    <property type="entry name" value="GAF domain-like"/>
    <property type="match status" value="1"/>
</dbReference>
<gene>
    <name evidence="6" type="ORF">UFOPK3376_01681</name>
</gene>
<dbReference type="Pfam" id="PF01614">
    <property type="entry name" value="IclR_C"/>
    <property type="match status" value="1"/>
</dbReference>
<dbReference type="PROSITE" id="PS51078">
    <property type="entry name" value="ICLR_ED"/>
    <property type="match status" value="1"/>
</dbReference>
<dbReference type="EMBL" id="CAFBLP010000040">
    <property type="protein sequence ID" value="CAB4882500.1"/>
    <property type="molecule type" value="Genomic_DNA"/>
</dbReference>
<protein>
    <submittedName>
        <fullName evidence="6">Unannotated protein</fullName>
    </submittedName>
</protein>
<keyword evidence="3" id="KW-0804">Transcription</keyword>
<dbReference type="SUPFAM" id="SSF46785">
    <property type="entry name" value="Winged helix' DNA-binding domain"/>
    <property type="match status" value="1"/>
</dbReference>
<dbReference type="GO" id="GO:0003700">
    <property type="term" value="F:DNA-binding transcription factor activity"/>
    <property type="evidence" value="ECO:0007669"/>
    <property type="project" value="TreeGrafter"/>
</dbReference>
<dbReference type="Gene3D" id="3.30.450.40">
    <property type="match status" value="2"/>
</dbReference>
<dbReference type="Pfam" id="PF09339">
    <property type="entry name" value="HTH_IclR"/>
    <property type="match status" value="1"/>
</dbReference>
<dbReference type="GO" id="GO:0045892">
    <property type="term" value="P:negative regulation of DNA-templated transcription"/>
    <property type="evidence" value="ECO:0007669"/>
    <property type="project" value="TreeGrafter"/>
</dbReference>
<evidence type="ECO:0000256" key="1">
    <source>
        <dbReference type="ARBA" id="ARBA00023015"/>
    </source>
</evidence>
<keyword evidence="2" id="KW-0238">DNA-binding</keyword>
<dbReference type="AlphaFoldDB" id="A0A6J7EMQ7"/>
<evidence type="ECO:0000313" key="6">
    <source>
        <dbReference type="EMBL" id="CAB4882500.1"/>
    </source>
</evidence>
<evidence type="ECO:0000256" key="3">
    <source>
        <dbReference type="ARBA" id="ARBA00023163"/>
    </source>
</evidence>
<evidence type="ECO:0000259" key="5">
    <source>
        <dbReference type="PROSITE" id="PS51078"/>
    </source>
</evidence>
<dbReference type="InterPro" id="IPR036388">
    <property type="entry name" value="WH-like_DNA-bd_sf"/>
</dbReference>
<dbReference type="PROSITE" id="PS51077">
    <property type="entry name" value="HTH_ICLR"/>
    <property type="match status" value="1"/>
</dbReference>
<feature type="domain" description="IclR-ED" evidence="5">
    <location>
        <begin position="68"/>
        <end position="223"/>
    </location>
</feature>
<evidence type="ECO:0000259" key="4">
    <source>
        <dbReference type="PROSITE" id="PS51077"/>
    </source>
</evidence>
<dbReference type="InterPro" id="IPR005471">
    <property type="entry name" value="Tscrpt_reg_IclR_N"/>
</dbReference>
<sequence length="226" mass="23401">MDSISGVGVLDKAVGVLRSLSTEGPLGLADLQTATGLPRATAHRLAVALEAHGLVRRDGAGRFCLGFELIAMGRAAAEAFPLGELARPALVALRDSTAESVQLFVREGDDRRCVVSLQSPHGLRWIVPEGARLPLGFGSAGHVLMDTRRAGRSGRATTQWVESVEEREPGVASVSAAVLGRDGAVVAAVSISGPVERLTRQPGKHFGAAVVDAAGAVSLAIADFQI</sequence>
<organism evidence="6">
    <name type="scientific">freshwater metagenome</name>
    <dbReference type="NCBI Taxonomy" id="449393"/>
    <lineage>
        <taxon>unclassified sequences</taxon>
        <taxon>metagenomes</taxon>
        <taxon>ecological metagenomes</taxon>
    </lineage>
</organism>
<name>A0A6J7EMQ7_9ZZZZ</name>
<dbReference type="PANTHER" id="PTHR30136">
    <property type="entry name" value="HELIX-TURN-HELIX TRANSCRIPTIONAL REGULATOR, ICLR FAMILY"/>
    <property type="match status" value="1"/>
</dbReference>
<keyword evidence="1" id="KW-0805">Transcription regulation</keyword>
<dbReference type="InterPro" id="IPR014757">
    <property type="entry name" value="Tscrpt_reg_IclR_C"/>
</dbReference>
<dbReference type="InterPro" id="IPR050707">
    <property type="entry name" value="HTH_MetabolicPath_Reg"/>
</dbReference>
<evidence type="ECO:0000256" key="2">
    <source>
        <dbReference type="ARBA" id="ARBA00023125"/>
    </source>
</evidence>
<dbReference type="SMART" id="SM00346">
    <property type="entry name" value="HTH_ICLR"/>
    <property type="match status" value="1"/>
</dbReference>
<feature type="domain" description="HTH iclR-type" evidence="4">
    <location>
        <begin position="7"/>
        <end position="67"/>
    </location>
</feature>
<reference evidence="6" key="1">
    <citation type="submission" date="2020-05" db="EMBL/GenBank/DDBJ databases">
        <authorList>
            <person name="Chiriac C."/>
            <person name="Salcher M."/>
            <person name="Ghai R."/>
            <person name="Kavagutti S V."/>
        </authorList>
    </citation>
    <scope>NUCLEOTIDE SEQUENCE</scope>
</reference>
<dbReference type="Gene3D" id="1.10.10.10">
    <property type="entry name" value="Winged helix-like DNA-binding domain superfamily/Winged helix DNA-binding domain"/>
    <property type="match status" value="1"/>
</dbReference>
<dbReference type="InterPro" id="IPR036390">
    <property type="entry name" value="WH_DNA-bd_sf"/>
</dbReference>
<dbReference type="InterPro" id="IPR029016">
    <property type="entry name" value="GAF-like_dom_sf"/>
</dbReference>
<dbReference type="PANTHER" id="PTHR30136:SF39">
    <property type="entry name" value="TRANSCRIPTIONAL REGULATORY PROTEIN"/>
    <property type="match status" value="1"/>
</dbReference>
<dbReference type="GO" id="GO:0003677">
    <property type="term" value="F:DNA binding"/>
    <property type="evidence" value="ECO:0007669"/>
    <property type="project" value="UniProtKB-KW"/>
</dbReference>
<proteinExistence type="predicted"/>